<dbReference type="GO" id="GO:0005524">
    <property type="term" value="F:ATP binding"/>
    <property type="evidence" value="ECO:0007669"/>
    <property type="project" value="UniProtKB-KW"/>
</dbReference>
<dbReference type="EMBL" id="ML014122">
    <property type="protein sequence ID" value="RKP03501.1"/>
    <property type="molecule type" value="Genomic_DNA"/>
</dbReference>
<evidence type="ECO:0000256" key="1">
    <source>
        <dbReference type="ARBA" id="ARBA00009427"/>
    </source>
</evidence>
<dbReference type="HAMAP" id="MF_00238">
    <property type="entry name" value="Cytidyl_kinase_type1"/>
    <property type="match status" value="1"/>
</dbReference>
<dbReference type="SUPFAM" id="SSF52540">
    <property type="entry name" value="P-loop containing nucleoside triphosphate hydrolases"/>
    <property type="match status" value="1"/>
</dbReference>
<feature type="domain" description="Cytidylate kinase" evidence="9">
    <location>
        <begin position="13"/>
        <end position="243"/>
    </location>
</feature>
<dbReference type="Proteomes" id="UP000274922">
    <property type="component" value="Unassembled WGS sequence"/>
</dbReference>
<dbReference type="NCBIfam" id="TIGR00017">
    <property type="entry name" value="cmk"/>
    <property type="match status" value="1"/>
</dbReference>
<evidence type="ECO:0000256" key="7">
    <source>
        <dbReference type="ARBA" id="ARBA00047615"/>
    </source>
</evidence>
<evidence type="ECO:0000256" key="5">
    <source>
        <dbReference type="ARBA" id="ARBA00022777"/>
    </source>
</evidence>
<evidence type="ECO:0000256" key="3">
    <source>
        <dbReference type="ARBA" id="ARBA00022679"/>
    </source>
</evidence>
<keyword evidence="4" id="KW-0547">Nucleotide-binding</keyword>
<dbReference type="GO" id="GO:0036431">
    <property type="term" value="F:dCMP kinase activity"/>
    <property type="evidence" value="ECO:0007669"/>
    <property type="project" value="InterPro"/>
</dbReference>
<keyword evidence="6" id="KW-0067">ATP-binding</keyword>
<organism evidence="10 11">
    <name type="scientific">Caulochytrium protostelioides</name>
    <dbReference type="NCBI Taxonomy" id="1555241"/>
    <lineage>
        <taxon>Eukaryota</taxon>
        <taxon>Fungi</taxon>
        <taxon>Fungi incertae sedis</taxon>
        <taxon>Chytridiomycota</taxon>
        <taxon>Chytridiomycota incertae sedis</taxon>
        <taxon>Chytridiomycetes</taxon>
        <taxon>Caulochytriales</taxon>
        <taxon>Caulochytriaceae</taxon>
        <taxon>Caulochytrium</taxon>
    </lineage>
</organism>
<evidence type="ECO:0000256" key="6">
    <source>
        <dbReference type="ARBA" id="ARBA00022840"/>
    </source>
</evidence>
<evidence type="ECO:0000313" key="11">
    <source>
        <dbReference type="Proteomes" id="UP000274922"/>
    </source>
</evidence>
<dbReference type="GO" id="GO:0006139">
    <property type="term" value="P:nucleobase-containing compound metabolic process"/>
    <property type="evidence" value="ECO:0007669"/>
    <property type="project" value="InterPro"/>
</dbReference>
<dbReference type="OrthoDB" id="10263145at2759"/>
<dbReference type="STRING" id="1555241.A0A4P9XEC2"/>
<dbReference type="InterPro" id="IPR011994">
    <property type="entry name" value="Cytidylate_kinase_dom"/>
</dbReference>
<accession>A0A4P9XEC2</accession>
<dbReference type="EC" id="2.7.4.25" evidence="2"/>
<dbReference type="Pfam" id="PF02224">
    <property type="entry name" value="Cytidylate_kin"/>
    <property type="match status" value="1"/>
</dbReference>
<proteinExistence type="inferred from homology"/>
<keyword evidence="5" id="KW-0418">Kinase</keyword>
<protein>
    <recommendedName>
        <fullName evidence="2">(d)CMP kinase</fullName>
        <ecNumber evidence="2">2.7.4.25</ecNumber>
    </recommendedName>
</protein>
<dbReference type="CDD" id="cd02020">
    <property type="entry name" value="CMPK"/>
    <property type="match status" value="1"/>
</dbReference>
<keyword evidence="3" id="KW-0808">Transferase</keyword>
<gene>
    <name evidence="10" type="ORF">CXG81DRAFT_23898</name>
</gene>
<reference evidence="11" key="1">
    <citation type="journal article" date="2018" name="Nat. Microbiol.">
        <title>Leveraging single-cell genomics to expand the fungal tree of life.</title>
        <authorList>
            <person name="Ahrendt S.R."/>
            <person name="Quandt C.A."/>
            <person name="Ciobanu D."/>
            <person name="Clum A."/>
            <person name="Salamov A."/>
            <person name="Andreopoulos B."/>
            <person name="Cheng J.F."/>
            <person name="Woyke T."/>
            <person name="Pelin A."/>
            <person name="Henrissat B."/>
            <person name="Reynolds N.K."/>
            <person name="Benny G.L."/>
            <person name="Smith M.E."/>
            <person name="James T.Y."/>
            <person name="Grigoriev I.V."/>
        </authorList>
    </citation>
    <scope>NUCLEOTIDE SEQUENCE [LARGE SCALE GENOMIC DNA]</scope>
    <source>
        <strain evidence="11">ATCC 52028</strain>
    </source>
</reference>
<sequence>MASTARAAPLVRVAVDGPSATGKSDSAQQLAQRLGFLYVDSGALFRALALALSSKLLPASNPSAIAAYLTGPENPVPRIQWTFPPGRIMLNGHDVSLAIRTDEITQKASEYAVLPAVREALIGLQRHIGVDDPNVRGVVMDGRDIGTTVFPDADAKLFLDGDVHVRAARRVRQRRQQMAAAGDEKLFDAAALDVVRVAEALAARDYRDRTRPQGALACAPDAVVIDSASVTLTEQVDMMEKAVRSRLACDATLL</sequence>
<comment type="similarity">
    <text evidence="1">Belongs to the cytidylate kinase family. Type 1 subfamily.</text>
</comment>
<keyword evidence="11" id="KW-1185">Reference proteome</keyword>
<name>A0A4P9XEC2_9FUNG</name>
<dbReference type="InterPro" id="IPR003136">
    <property type="entry name" value="Cytidylate_kin"/>
</dbReference>
<dbReference type="AlphaFoldDB" id="A0A4P9XEC2"/>
<dbReference type="InterPro" id="IPR027417">
    <property type="entry name" value="P-loop_NTPase"/>
</dbReference>
<dbReference type="Gene3D" id="3.40.50.300">
    <property type="entry name" value="P-loop containing nucleotide triphosphate hydrolases"/>
    <property type="match status" value="1"/>
</dbReference>
<evidence type="ECO:0000256" key="4">
    <source>
        <dbReference type="ARBA" id="ARBA00022741"/>
    </source>
</evidence>
<evidence type="ECO:0000313" key="10">
    <source>
        <dbReference type="EMBL" id="RKP03501.1"/>
    </source>
</evidence>
<evidence type="ECO:0000259" key="9">
    <source>
        <dbReference type="Pfam" id="PF02224"/>
    </source>
</evidence>
<comment type="catalytic activity">
    <reaction evidence="8">
        <text>CMP + ATP = CDP + ADP</text>
        <dbReference type="Rhea" id="RHEA:11600"/>
        <dbReference type="ChEBI" id="CHEBI:30616"/>
        <dbReference type="ChEBI" id="CHEBI:58069"/>
        <dbReference type="ChEBI" id="CHEBI:60377"/>
        <dbReference type="ChEBI" id="CHEBI:456216"/>
        <dbReference type="EC" id="2.7.4.25"/>
    </reaction>
</comment>
<evidence type="ECO:0000256" key="2">
    <source>
        <dbReference type="ARBA" id="ARBA00012906"/>
    </source>
</evidence>
<comment type="catalytic activity">
    <reaction evidence="7">
        <text>dCMP + ATP = dCDP + ADP</text>
        <dbReference type="Rhea" id="RHEA:25094"/>
        <dbReference type="ChEBI" id="CHEBI:30616"/>
        <dbReference type="ChEBI" id="CHEBI:57566"/>
        <dbReference type="ChEBI" id="CHEBI:58593"/>
        <dbReference type="ChEBI" id="CHEBI:456216"/>
        <dbReference type="EC" id="2.7.4.25"/>
    </reaction>
</comment>
<evidence type="ECO:0000256" key="8">
    <source>
        <dbReference type="ARBA" id="ARBA00048478"/>
    </source>
</evidence>